<dbReference type="AlphaFoldDB" id="A0AAV4GYK0"/>
<evidence type="ECO:0000313" key="3">
    <source>
        <dbReference type="Proteomes" id="UP000762676"/>
    </source>
</evidence>
<gene>
    <name evidence="2" type="ORF">ElyMa_002543400</name>
</gene>
<dbReference type="SMART" id="SM00238">
    <property type="entry name" value="BIR"/>
    <property type="match status" value="1"/>
</dbReference>
<dbReference type="Pfam" id="PF00653">
    <property type="entry name" value="BIR"/>
    <property type="match status" value="1"/>
</dbReference>
<feature type="region of interest" description="Disordered" evidence="1">
    <location>
        <begin position="122"/>
        <end position="151"/>
    </location>
</feature>
<dbReference type="EMBL" id="BMAT01005234">
    <property type="protein sequence ID" value="GFR89450.1"/>
    <property type="molecule type" value="Genomic_DNA"/>
</dbReference>
<dbReference type="GO" id="GO:0061630">
    <property type="term" value="F:ubiquitin protein ligase activity"/>
    <property type="evidence" value="ECO:0007669"/>
    <property type="project" value="TreeGrafter"/>
</dbReference>
<dbReference type="SUPFAM" id="SSF57924">
    <property type="entry name" value="Inhibitor of apoptosis (IAP) repeat"/>
    <property type="match status" value="1"/>
</dbReference>
<evidence type="ECO:0000256" key="1">
    <source>
        <dbReference type="SAM" id="MobiDB-lite"/>
    </source>
</evidence>
<protein>
    <submittedName>
        <fullName evidence="2">Baculoviral IAP repeat-containing protein</fullName>
    </submittedName>
</protein>
<dbReference type="Proteomes" id="UP000762676">
    <property type="component" value="Unassembled WGS sequence"/>
</dbReference>
<organism evidence="2 3">
    <name type="scientific">Elysia marginata</name>
    <dbReference type="NCBI Taxonomy" id="1093978"/>
    <lineage>
        <taxon>Eukaryota</taxon>
        <taxon>Metazoa</taxon>
        <taxon>Spiralia</taxon>
        <taxon>Lophotrochozoa</taxon>
        <taxon>Mollusca</taxon>
        <taxon>Gastropoda</taxon>
        <taxon>Heterobranchia</taxon>
        <taxon>Euthyneura</taxon>
        <taxon>Panpulmonata</taxon>
        <taxon>Sacoglossa</taxon>
        <taxon>Placobranchoidea</taxon>
        <taxon>Plakobranchidae</taxon>
        <taxon>Elysia</taxon>
    </lineage>
</organism>
<proteinExistence type="predicted"/>
<feature type="non-terminal residue" evidence="2">
    <location>
        <position position="151"/>
    </location>
</feature>
<name>A0AAV4GYK0_9GAST</name>
<keyword evidence="3" id="KW-1185">Reference proteome</keyword>
<dbReference type="GO" id="GO:0043027">
    <property type="term" value="F:cysteine-type endopeptidase inhibitor activity involved in apoptotic process"/>
    <property type="evidence" value="ECO:0007669"/>
    <property type="project" value="TreeGrafter"/>
</dbReference>
<dbReference type="GO" id="GO:0005634">
    <property type="term" value="C:nucleus"/>
    <property type="evidence" value="ECO:0007669"/>
    <property type="project" value="TreeGrafter"/>
</dbReference>
<dbReference type="InterPro" id="IPR050784">
    <property type="entry name" value="IAP"/>
</dbReference>
<dbReference type="PROSITE" id="PS50143">
    <property type="entry name" value="BIR_REPEAT_2"/>
    <property type="match status" value="1"/>
</dbReference>
<reference evidence="2 3" key="1">
    <citation type="journal article" date="2021" name="Elife">
        <title>Chloroplast acquisition without the gene transfer in kleptoplastic sea slugs, Plakobranchus ocellatus.</title>
        <authorList>
            <person name="Maeda T."/>
            <person name="Takahashi S."/>
            <person name="Yoshida T."/>
            <person name="Shimamura S."/>
            <person name="Takaki Y."/>
            <person name="Nagai Y."/>
            <person name="Toyoda A."/>
            <person name="Suzuki Y."/>
            <person name="Arimoto A."/>
            <person name="Ishii H."/>
            <person name="Satoh N."/>
            <person name="Nishiyama T."/>
            <person name="Hasebe M."/>
            <person name="Maruyama T."/>
            <person name="Minagawa J."/>
            <person name="Obokata J."/>
            <person name="Shigenobu S."/>
        </authorList>
    </citation>
    <scope>NUCLEOTIDE SEQUENCE [LARGE SCALE GENOMIC DNA]</scope>
</reference>
<evidence type="ECO:0000313" key="2">
    <source>
        <dbReference type="EMBL" id="GFR89450.1"/>
    </source>
</evidence>
<sequence>MANSENAVLRGLTSSVGIIPWQWLNDEKWRLYTFPKYPRSAEKKSAVLLARAGFAFIGSERDDSVICAFCRVVKKDWHASDDIHAIHQKMSPCCSMVTGIGCNNVPIAPKGPPEELKWYTGGSPPLSLNLGSHPQGGGNEPLGTAAQPRPI</sequence>
<dbReference type="GO" id="GO:0051726">
    <property type="term" value="P:regulation of cell cycle"/>
    <property type="evidence" value="ECO:0007669"/>
    <property type="project" value="TreeGrafter"/>
</dbReference>
<dbReference type="PANTHER" id="PTHR10044:SF139">
    <property type="entry name" value="DEATH-ASSOCIATED INHIBITOR OF APOPTOSIS 2"/>
    <property type="match status" value="1"/>
</dbReference>
<dbReference type="GO" id="GO:0031398">
    <property type="term" value="P:positive regulation of protein ubiquitination"/>
    <property type="evidence" value="ECO:0007669"/>
    <property type="project" value="TreeGrafter"/>
</dbReference>
<comment type="caution">
    <text evidence="2">The sequence shown here is derived from an EMBL/GenBank/DDBJ whole genome shotgun (WGS) entry which is preliminary data.</text>
</comment>
<dbReference type="InterPro" id="IPR001370">
    <property type="entry name" value="BIR_rpt"/>
</dbReference>
<dbReference type="PANTHER" id="PTHR10044">
    <property type="entry name" value="INHIBITOR OF APOPTOSIS"/>
    <property type="match status" value="1"/>
</dbReference>
<dbReference type="Gene3D" id="1.10.1170.10">
    <property type="entry name" value="Inhibitor Of Apoptosis Protein (2mihbC-IAP-1), Chain A"/>
    <property type="match status" value="1"/>
</dbReference>
<dbReference type="GO" id="GO:0005737">
    <property type="term" value="C:cytoplasm"/>
    <property type="evidence" value="ECO:0007669"/>
    <property type="project" value="TreeGrafter"/>
</dbReference>
<accession>A0AAV4GYK0</accession>
<dbReference type="GO" id="GO:0043066">
    <property type="term" value="P:negative regulation of apoptotic process"/>
    <property type="evidence" value="ECO:0007669"/>
    <property type="project" value="TreeGrafter"/>
</dbReference>